<evidence type="ECO:0000259" key="4">
    <source>
        <dbReference type="Pfam" id="PF03816"/>
    </source>
</evidence>
<feature type="region of interest" description="Disordered" evidence="2">
    <location>
        <begin position="1"/>
        <end position="164"/>
    </location>
</feature>
<organism evidence="5 6">
    <name type="scientific">Enterocloster asparagiformis</name>
    <dbReference type="NCBI Taxonomy" id="333367"/>
    <lineage>
        <taxon>Bacteria</taxon>
        <taxon>Bacillati</taxon>
        <taxon>Bacillota</taxon>
        <taxon>Clostridia</taxon>
        <taxon>Lachnospirales</taxon>
        <taxon>Lachnospiraceae</taxon>
        <taxon>Enterocloster</taxon>
    </lineage>
</organism>
<evidence type="ECO:0000313" key="5">
    <source>
        <dbReference type="EMBL" id="RGX33121.1"/>
    </source>
</evidence>
<dbReference type="PANTHER" id="PTHR33392:SF6">
    <property type="entry name" value="POLYISOPRENYL-TEICHOIC ACID--PEPTIDOGLYCAN TEICHOIC ACID TRANSFERASE TAGU"/>
    <property type="match status" value="1"/>
</dbReference>
<dbReference type="InterPro" id="IPR050922">
    <property type="entry name" value="LytR/CpsA/Psr_CW_biosynth"/>
</dbReference>
<dbReference type="NCBIfam" id="TIGR00350">
    <property type="entry name" value="lytR_cpsA_psr"/>
    <property type="match status" value="1"/>
</dbReference>
<feature type="transmembrane region" description="Helical" evidence="3">
    <location>
        <begin position="170"/>
        <end position="191"/>
    </location>
</feature>
<dbReference type="InterPro" id="IPR004474">
    <property type="entry name" value="LytR_CpsA_psr"/>
</dbReference>
<reference evidence="5 6" key="1">
    <citation type="submission" date="2018-08" db="EMBL/GenBank/DDBJ databases">
        <title>A genome reference for cultivated species of the human gut microbiota.</title>
        <authorList>
            <person name="Zou Y."/>
            <person name="Xue W."/>
            <person name="Luo G."/>
        </authorList>
    </citation>
    <scope>NUCLEOTIDE SEQUENCE [LARGE SCALE GENOMIC DNA]</scope>
    <source>
        <strain evidence="5 6">AF04-15</strain>
    </source>
</reference>
<keyword evidence="3" id="KW-0472">Membrane</keyword>
<feature type="compositionally biased region" description="Acidic residues" evidence="2">
    <location>
        <begin position="512"/>
        <end position="527"/>
    </location>
</feature>
<dbReference type="Gene3D" id="3.40.630.190">
    <property type="entry name" value="LCP protein"/>
    <property type="match status" value="1"/>
</dbReference>
<evidence type="ECO:0000256" key="1">
    <source>
        <dbReference type="ARBA" id="ARBA00006068"/>
    </source>
</evidence>
<feature type="compositionally biased region" description="Low complexity" evidence="2">
    <location>
        <begin position="528"/>
        <end position="551"/>
    </location>
</feature>
<comment type="caution">
    <text evidence="5">The sequence shown here is derived from an EMBL/GenBank/DDBJ whole genome shotgun (WGS) entry which is preliminary data.</text>
</comment>
<dbReference type="RefSeq" id="WP_007718355.1">
    <property type="nucleotide sequence ID" value="NZ_JAWYJI010000002.1"/>
</dbReference>
<dbReference type="EMBL" id="QSBM01000001">
    <property type="protein sequence ID" value="RGX33121.1"/>
    <property type="molecule type" value="Genomic_DNA"/>
</dbReference>
<feature type="compositionally biased region" description="Basic residues" evidence="2">
    <location>
        <begin position="155"/>
        <end position="164"/>
    </location>
</feature>
<feature type="compositionally biased region" description="Low complexity" evidence="2">
    <location>
        <begin position="495"/>
        <end position="511"/>
    </location>
</feature>
<feature type="compositionally biased region" description="Acidic residues" evidence="2">
    <location>
        <begin position="1"/>
        <end position="10"/>
    </location>
</feature>
<evidence type="ECO:0000256" key="3">
    <source>
        <dbReference type="SAM" id="Phobius"/>
    </source>
</evidence>
<dbReference type="OrthoDB" id="27330at2"/>
<dbReference type="AlphaFoldDB" id="A0A413FLC9"/>
<dbReference type="Proteomes" id="UP000283880">
    <property type="component" value="Unassembled WGS sequence"/>
</dbReference>
<feature type="domain" description="Cell envelope-related transcriptional attenuator" evidence="4">
    <location>
        <begin position="218"/>
        <end position="374"/>
    </location>
</feature>
<dbReference type="PANTHER" id="PTHR33392">
    <property type="entry name" value="POLYISOPRENYL-TEICHOIC ACID--PEPTIDOGLYCAN TEICHOIC ACID TRANSFERASE TAGU"/>
    <property type="match status" value="1"/>
</dbReference>
<feature type="compositionally biased region" description="Gly residues" evidence="2">
    <location>
        <begin position="636"/>
        <end position="645"/>
    </location>
</feature>
<sequence>MRYNDYDDELERMRSRKSRTAGRRTAGERPVRETARQREQYRDEPEDFYEEDYEEGDWLDDDYDGAYDNEAYMDDEDGLEPISLEETPSGRPMRNGRPPRSAAPAQARRASRPQGNSRSQGNSRNPGARSGAAKKAAPRRRQAYEEEQEMTGSKRSPKTPKRRKRRIGKIIRNLILLALVFWLGSLAWAFVHKQTGTWTVAVFGVDSRDGSVEKNALADVQMICTVDRATGDIKLVSVYRDTYLKINSEGTYHKINEAYFKGGHKQAVKALEENLDLSIDNYATFNWKAVADAINILGGVDLEITGPEFEYINSFITETVESTGIGSHHLESAGLNHLDGVQAVAYCRLRLMDTDYQRTERQRKVISLALDKAKQADTKTLVNLVSAVLPQLSTDIGIDDVLPMAKNVSKYNIAQTGGFPFSRQAKRIGRMDCVIPTTLESNVIQLHQFLYGEENYKPSSKVRTISNKISEDSGLYEEGKPAPTGGSSSGGGSKQTEAPAQPAATEPVTEAPTEETTAEETVEETTQEETTAAETEPETTGEVGPGVTSTTEARETTSDSGESEGPGGKPVVQPTKAPEKETSSFAPGDGPGGNGGGGTPGGNGAPGAGEAPGGGTSGGSGTPGGNSGSGSLSGEDGPGGGPGSN</sequence>
<feature type="compositionally biased region" description="Gly residues" evidence="2">
    <location>
        <begin position="589"/>
        <end position="628"/>
    </location>
</feature>
<name>A0A413FLC9_9FIRM</name>
<feature type="region of interest" description="Disordered" evidence="2">
    <location>
        <begin position="472"/>
        <end position="645"/>
    </location>
</feature>
<dbReference type="Pfam" id="PF03816">
    <property type="entry name" value="LytR_cpsA_psr"/>
    <property type="match status" value="1"/>
</dbReference>
<protein>
    <submittedName>
        <fullName evidence="5">LytR family transcriptional regulator</fullName>
    </submittedName>
</protein>
<evidence type="ECO:0000313" key="6">
    <source>
        <dbReference type="Proteomes" id="UP000283880"/>
    </source>
</evidence>
<evidence type="ECO:0000256" key="2">
    <source>
        <dbReference type="SAM" id="MobiDB-lite"/>
    </source>
</evidence>
<feature type="compositionally biased region" description="Polar residues" evidence="2">
    <location>
        <begin position="115"/>
        <end position="125"/>
    </location>
</feature>
<keyword evidence="3" id="KW-1133">Transmembrane helix</keyword>
<feature type="compositionally biased region" description="Basic and acidic residues" evidence="2">
    <location>
        <begin position="25"/>
        <end position="43"/>
    </location>
</feature>
<feature type="compositionally biased region" description="Acidic residues" evidence="2">
    <location>
        <begin position="44"/>
        <end position="79"/>
    </location>
</feature>
<gene>
    <name evidence="5" type="ORF">DWV29_02640</name>
</gene>
<feature type="compositionally biased region" description="Low complexity" evidence="2">
    <location>
        <begin position="98"/>
        <end position="114"/>
    </location>
</feature>
<keyword evidence="3" id="KW-0812">Transmembrane</keyword>
<accession>A0A413FLC9</accession>
<comment type="similarity">
    <text evidence="1">Belongs to the LytR/CpsA/Psr (LCP) family.</text>
</comment>
<feature type="compositionally biased region" description="Low complexity" evidence="2">
    <location>
        <begin position="126"/>
        <end position="135"/>
    </location>
</feature>
<proteinExistence type="inferred from homology"/>